<feature type="transmembrane region" description="Helical" evidence="1">
    <location>
        <begin position="395"/>
        <end position="417"/>
    </location>
</feature>
<sequence>MNIAEYAIKKRTVTLILTLFVIIGGLFSYENMGRLEDPEFTIKEAVIITYYPGASAEQVAEEVSDKLETKIQELGEVKKIRSLNKRGSSVITVEMKNKYGKNDLPLIWQKLRSKVNDITPSLPPGASKPIVKDDFGDVYGILFAITGDGFSYAEIKEYAKFLRKELLLVPDVAKVDMTGVQNETIYIELNRNQIVSLGIGIDEIVDTLNNKNTILPAGSVKVGPEYIAINPTGKVDAIEDIQNLIIQSKNGYTNQKSNLIYLKDIANIYRGYKEPPNSMIRFNGFPAIALGVSTVEGGNVVKMGNAIKARLNELQTQIPIGIELNPISLQSERVTQSINAFIINLIEAVLIVVAVLVIFMGFRSALIIGVALFITVMATFILMKTQGILLERISLGALIIALGMLVDNAIVVIDGMLIRIQKGMDRIKAASEVVKQSLWPLLGATSVAILAFGAIGLSQDSTGEYTRSLFYVILYSLLLSWLVAITVVPLLGVMFIKVSTNQSDPFATRFYQGLKKTLIVLLNHRWLTVLVMLGLLYSSFLAFAQLKDSFFPSSTRDQFMFHMYFPEGTDIREVSEVSHEFEQIVLKDEKVKNISTFVGSGAPRFLLTYSPEKDPSSYVYMVVTVDNYQDIPDLMKKYHDYVLVHYPSVLPRPEAFALGPTKPAVEAVIYGEDADTLRDIGSQIEAIMRDQGATAIRSEWRERVKEVVPVFDEVRAREIGVTREDFNRSLDVNFTGIRVGYYREKDEMIPMVTRNAEKDRFDVDQINNIQVWSSGARKYVPINQVVKEIKVDFVDAASHRKNRNRVYKVMCDPAIGALKSSIFAKVRAPIEALTLPEGYRLEWEGEFEASNDAQAGLMASIPTFLILMILIVIALFNSIKEPLIIWLTVPLALVGVGFGLFVTNQPFDFMALLGFLSLTGMLIKNSIVLIDEINLELSGGQERFDAIIHSVLSRTRPVSMGALTTVLGMIPLLSDAFFVAMAVTIMAGLAFATILTLLFVPVLYAIFHNVKVPRAVKVS</sequence>
<feature type="transmembrane region" description="Helical" evidence="1">
    <location>
        <begin position="526"/>
        <end position="546"/>
    </location>
</feature>
<dbReference type="GO" id="GO:0051301">
    <property type="term" value="P:cell division"/>
    <property type="evidence" value="ECO:0007669"/>
    <property type="project" value="UniProtKB-KW"/>
</dbReference>
<dbReference type="GO" id="GO:0042910">
    <property type="term" value="F:xenobiotic transmembrane transporter activity"/>
    <property type="evidence" value="ECO:0007669"/>
    <property type="project" value="TreeGrafter"/>
</dbReference>
<evidence type="ECO:0000256" key="1">
    <source>
        <dbReference type="SAM" id="Phobius"/>
    </source>
</evidence>
<feature type="transmembrane region" description="Helical" evidence="1">
    <location>
        <begin position="469"/>
        <end position="496"/>
    </location>
</feature>
<feature type="transmembrane region" description="Helical" evidence="1">
    <location>
        <begin position="951"/>
        <end position="970"/>
    </location>
</feature>
<dbReference type="GO" id="GO:0005886">
    <property type="term" value="C:plasma membrane"/>
    <property type="evidence" value="ECO:0007669"/>
    <property type="project" value="TreeGrafter"/>
</dbReference>
<feature type="transmembrane region" description="Helical" evidence="1">
    <location>
        <begin position="883"/>
        <end position="903"/>
    </location>
</feature>
<dbReference type="InterPro" id="IPR001036">
    <property type="entry name" value="Acrflvin-R"/>
</dbReference>
<feature type="transmembrane region" description="Helical" evidence="1">
    <location>
        <begin position="366"/>
        <end position="383"/>
    </location>
</feature>
<dbReference type="PANTHER" id="PTHR32063">
    <property type="match status" value="1"/>
</dbReference>
<dbReference type="PRINTS" id="PR00702">
    <property type="entry name" value="ACRIFLAVINRP"/>
</dbReference>
<name>Q31JL9_HYDCU</name>
<dbReference type="Gene3D" id="1.20.1640.10">
    <property type="entry name" value="Multidrug efflux transporter AcrB transmembrane domain"/>
    <property type="match status" value="2"/>
</dbReference>
<dbReference type="KEGG" id="tcx:Tcr_0057"/>
<dbReference type="Gene3D" id="3.30.70.1440">
    <property type="entry name" value="Multidrug efflux transporter AcrB pore domain"/>
    <property type="match status" value="1"/>
</dbReference>
<feature type="transmembrane region" description="Helical" evidence="1">
    <location>
        <begin position="438"/>
        <end position="457"/>
    </location>
</feature>
<feature type="transmembrane region" description="Helical" evidence="1">
    <location>
        <begin position="855"/>
        <end position="876"/>
    </location>
</feature>
<dbReference type="Gene3D" id="3.30.70.1320">
    <property type="entry name" value="Multidrug efflux transporter AcrB pore domain like"/>
    <property type="match status" value="1"/>
</dbReference>
<dbReference type="Pfam" id="PF00873">
    <property type="entry name" value="ACR_tran"/>
    <property type="match status" value="1"/>
</dbReference>
<dbReference type="SUPFAM" id="SSF82714">
    <property type="entry name" value="Multidrug efflux transporter AcrB TolC docking domain, DN and DC subdomains"/>
    <property type="match status" value="2"/>
</dbReference>
<proteinExistence type="predicted"/>
<dbReference type="STRING" id="317025.Tcr_0057"/>
<keyword evidence="2" id="KW-0132">Cell division</keyword>
<dbReference type="SUPFAM" id="SSF82866">
    <property type="entry name" value="Multidrug efflux transporter AcrB transmembrane domain"/>
    <property type="match status" value="2"/>
</dbReference>
<reference evidence="2" key="1">
    <citation type="submission" date="2006-07" db="EMBL/GenBank/DDBJ databases">
        <title>Complete sequence of Thiomicrospira crunogena XCL-2.</title>
        <authorList>
            <consortium name="US DOE Joint Genome Institute"/>
            <person name="Copeland A."/>
            <person name="Lucas S."/>
            <person name="Lapidus A."/>
            <person name="Barry K."/>
            <person name="Detter J.C."/>
            <person name="Glavina del Rio T."/>
            <person name="Hammon N."/>
            <person name="Israni S."/>
            <person name="Dalin E."/>
            <person name="Tice H."/>
            <person name="Pitluck S."/>
            <person name="Chain P."/>
            <person name="Malfatti S."/>
            <person name="Shin M."/>
            <person name="Vergez L."/>
            <person name="Schmutz J."/>
            <person name="Larimer F."/>
            <person name="Land M."/>
            <person name="Hauser L."/>
            <person name="Kyrpides N."/>
            <person name="Lykidis A."/>
            <person name="Scott K.M."/>
            <person name="Sievert S."/>
            <person name="Kerfeld C."/>
            <person name="Freyermuth S."/>
            <person name="Dobrinski K."/>
            <person name="Boller A."/>
            <person name="Fitzpatrick K."/>
            <person name="Thoma P."/>
            <person name="Moore J."/>
            <person name="Richardson P."/>
        </authorList>
    </citation>
    <scope>NUCLEOTIDE SEQUENCE</scope>
    <source>
        <strain evidence="2">XCL-2</strain>
    </source>
</reference>
<keyword evidence="1" id="KW-0812">Transmembrane</keyword>
<evidence type="ECO:0000313" key="2">
    <source>
        <dbReference type="EMBL" id="ABB40654.1"/>
    </source>
</evidence>
<dbReference type="AlphaFoldDB" id="Q31JL9"/>
<feature type="transmembrane region" description="Helical" evidence="1">
    <location>
        <begin position="12"/>
        <end position="29"/>
    </location>
</feature>
<keyword evidence="1" id="KW-0472">Membrane</keyword>
<dbReference type="Gene3D" id="3.30.2090.10">
    <property type="entry name" value="Multidrug efflux transporter AcrB TolC docking domain, DN and DC subdomains"/>
    <property type="match status" value="2"/>
</dbReference>
<feature type="transmembrane region" description="Helical" evidence="1">
    <location>
        <begin position="909"/>
        <end position="930"/>
    </location>
</feature>
<organism evidence="2">
    <name type="scientific">Hydrogenovibrio crunogenus (strain DSM 25203 / XCL-2)</name>
    <name type="common">Thiomicrospira crunogena</name>
    <dbReference type="NCBI Taxonomy" id="317025"/>
    <lineage>
        <taxon>Bacteria</taxon>
        <taxon>Pseudomonadati</taxon>
        <taxon>Pseudomonadota</taxon>
        <taxon>Gammaproteobacteria</taxon>
        <taxon>Thiotrichales</taxon>
        <taxon>Piscirickettsiaceae</taxon>
        <taxon>Hydrogenovibrio</taxon>
    </lineage>
</organism>
<feature type="transmembrane region" description="Helical" evidence="1">
    <location>
        <begin position="976"/>
        <end position="1007"/>
    </location>
</feature>
<dbReference type="eggNOG" id="COG0841">
    <property type="taxonomic scope" value="Bacteria"/>
</dbReference>
<dbReference type="Gene3D" id="3.30.70.1430">
    <property type="entry name" value="Multidrug efflux transporter AcrB pore domain"/>
    <property type="match status" value="2"/>
</dbReference>
<dbReference type="InterPro" id="IPR027463">
    <property type="entry name" value="AcrB_DN_DC_subdom"/>
</dbReference>
<feature type="transmembrane region" description="Helical" evidence="1">
    <location>
        <begin position="338"/>
        <end position="359"/>
    </location>
</feature>
<dbReference type="EMBL" id="CP000109">
    <property type="protein sequence ID" value="ABB40654.1"/>
    <property type="molecule type" value="Genomic_DNA"/>
</dbReference>
<keyword evidence="1" id="KW-1133">Transmembrane helix</keyword>
<dbReference type="SUPFAM" id="SSF82693">
    <property type="entry name" value="Multidrug efflux transporter AcrB pore domain, PN1, PN2, PC1 and PC2 subdomains"/>
    <property type="match status" value="2"/>
</dbReference>
<gene>
    <name evidence="2" type="ordered locus">Tcr_0057</name>
</gene>
<dbReference type="HOGENOM" id="CLU_002755_1_2_6"/>
<accession>Q31JL9</accession>
<keyword evidence="2" id="KW-0131">Cell cycle</keyword>
<protein>
    <submittedName>
        <fullName evidence="2">Resistance-Nodulation-Cell Division (RND) superfamily transporter</fullName>
    </submittedName>
</protein>
<dbReference type="OrthoDB" id="9757940at2"/>
<dbReference type="PANTHER" id="PTHR32063:SF18">
    <property type="entry name" value="CATION EFFLUX SYSTEM PROTEIN"/>
    <property type="match status" value="1"/>
</dbReference>